<protein>
    <submittedName>
        <fullName evidence="2">Uncharacterized protein</fullName>
    </submittedName>
</protein>
<reference evidence="2" key="1">
    <citation type="submission" date="2021-12" db="EMBL/GenBank/DDBJ databases">
        <title>Comparative genomics, transcriptomics and evolutionary studies reveal genomic signatures of adaptation to plant cell wall in hemibiotrophic fungi.</title>
        <authorList>
            <consortium name="DOE Joint Genome Institute"/>
            <person name="Baroncelli R."/>
            <person name="Diaz J.F."/>
            <person name="Benocci T."/>
            <person name="Peng M."/>
            <person name="Battaglia E."/>
            <person name="Haridas S."/>
            <person name="Andreopoulos W."/>
            <person name="Labutti K."/>
            <person name="Pangilinan J."/>
            <person name="Floch G.L."/>
            <person name="Makela M.R."/>
            <person name="Henrissat B."/>
            <person name="Grigoriev I.V."/>
            <person name="Crouch J.A."/>
            <person name="De Vries R.P."/>
            <person name="Sukno S.A."/>
            <person name="Thon M.R."/>
        </authorList>
    </citation>
    <scope>NUCLEOTIDE SEQUENCE</scope>
    <source>
        <strain evidence="2">CBS 112980</strain>
    </source>
</reference>
<dbReference type="AlphaFoldDB" id="A0AAD8UPX2"/>
<proteinExistence type="predicted"/>
<feature type="compositionally biased region" description="Polar residues" evidence="1">
    <location>
        <begin position="294"/>
        <end position="310"/>
    </location>
</feature>
<dbReference type="EMBL" id="JAHMHS010000035">
    <property type="protein sequence ID" value="KAK1726125.1"/>
    <property type="molecule type" value="Genomic_DNA"/>
</dbReference>
<feature type="compositionally biased region" description="Basic and acidic residues" evidence="1">
    <location>
        <begin position="242"/>
        <end position="256"/>
    </location>
</feature>
<feature type="compositionally biased region" description="Basic and acidic residues" evidence="1">
    <location>
        <begin position="356"/>
        <end position="372"/>
    </location>
</feature>
<feature type="compositionally biased region" description="Pro residues" evidence="1">
    <location>
        <begin position="158"/>
        <end position="174"/>
    </location>
</feature>
<gene>
    <name evidence="2" type="ORF">BDZ83DRAFT_272191</name>
</gene>
<feature type="compositionally biased region" description="Pro residues" evidence="1">
    <location>
        <begin position="209"/>
        <end position="221"/>
    </location>
</feature>
<dbReference type="RefSeq" id="XP_060366180.1">
    <property type="nucleotide sequence ID" value="XM_060502065.1"/>
</dbReference>
<organism evidence="2 3">
    <name type="scientific">Glomerella acutata</name>
    <name type="common">Colletotrichum acutatum</name>
    <dbReference type="NCBI Taxonomy" id="27357"/>
    <lineage>
        <taxon>Eukaryota</taxon>
        <taxon>Fungi</taxon>
        <taxon>Dikarya</taxon>
        <taxon>Ascomycota</taxon>
        <taxon>Pezizomycotina</taxon>
        <taxon>Sordariomycetes</taxon>
        <taxon>Hypocreomycetidae</taxon>
        <taxon>Glomerellales</taxon>
        <taxon>Glomerellaceae</taxon>
        <taxon>Colletotrichum</taxon>
        <taxon>Colletotrichum acutatum species complex</taxon>
    </lineage>
</organism>
<dbReference type="Proteomes" id="UP001244207">
    <property type="component" value="Unassembled WGS sequence"/>
</dbReference>
<sequence>MEHASLDTMLIEDVILEQRPGLTIRSVLRTLRGVNKLKRSAPQKSKLSTLDVLERGYMRLFEKETASFVVIFARTVANLELVQGISSSRVAQEFPRMSFPSSFRHNDGRLPPPIIIPMGHRPQNPFTPRENRLPLQHQGPPMNAPRFDSQAHRMNPPSFHPQPDPRCAVPPGPITPYVSHGHPEVYHQSQGPRPVFQPPGPNPRREPAQEPPPFVRPPPDPIQSNRYKDDIYLDEGGNGFQNDDRGSRYIKEEFRYTNDWPQNRLRNPPERSDQNFQKHPRQSSAFEHDDPRNRSMSSEKGPLQSYQDTSRSMRETAEEWRQQASFCASQIREERHSEQNEMLNSEQCGGGQKTATDFRRERRFQRQMERISQEQCRGARGPSLSKWASSVTRPMAPRRRGSESSCSTSPDEAIDNYQREPVA</sequence>
<evidence type="ECO:0000313" key="3">
    <source>
        <dbReference type="Proteomes" id="UP001244207"/>
    </source>
</evidence>
<evidence type="ECO:0000256" key="1">
    <source>
        <dbReference type="SAM" id="MobiDB-lite"/>
    </source>
</evidence>
<dbReference type="GeneID" id="85385964"/>
<feature type="compositionally biased region" description="Polar residues" evidence="1">
    <location>
        <begin position="274"/>
        <end position="285"/>
    </location>
</feature>
<name>A0AAD8UPX2_GLOAC</name>
<evidence type="ECO:0000313" key="2">
    <source>
        <dbReference type="EMBL" id="KAK1726125.1"/>
    </source>
</evidence>
<accession>A0AAD8UPX2</accession>
<feature type="region of interest" description="Disordered" evidence="1">
    <location>
        <begin position="122"/>
        <end position="423"/>
    </location>
</feature>
<keyword evidence="3" id="KW-1185">Reference proteome</keyword>
<feature type="compositionally biased region" description="Basic and acidic residues" evidence="1">
    <location>
        <begin position="311"/>
        <end position="321"/>
    </location>
</feature>
<comment type="caution">
    <text evidence="2">The sequence shown here is derived from an EMBL/GenBank/DDBJ whole genome shotgun (WGS) entry which is preliminary data.</text>
</comment>